<dbReference type="RefSeq" id="WP_072642586.1">
    <property type="nucleotide sequence ID" value="NZ_CP018234.1"/>
</dbReference>
<gene>
    <name evidence="1" type="ORF">BMW22_39245</name>
</gene>
<proteinExistence type="predicted"/>
<dbReference type="AlphaFoldDB" id="A0A1L3ZP75"/>
<protein>
    <submittedName>
        <fullName evidence="1">Uncharacterized protein</fullName>
    </submittedName>
</protein>
<reference evidence="1 2" key="1">
    <citation type="submission" date="2016-11" db="EMBL/GenBank/DDBJ databases">
        <title>Rhizobium leguminosarum bv. viciae strain Vaf12 isolated from Vavilovia formosa root nodules from Russia, Dagestan.</title>
        <authorList>
            <person name="Kimeklis A."/>
        </authorList>
    </citation>
    <scope>NUCLEOTIDE SEQUENCE [LARGE SCALE GENOMIC DNA]</scope>
    <source>
        <strain evidence="1 2">Vaf-108</strain>
        <plasmid evidence="2">Plasmid unnamed6</plasmid>
    </source>
</reference>
<organism evidence="1 2">
    <name type="scientific">Rhizobium leguminosarum</name>
    <dbReference type="NCBI Taxonomy" id="384"/>
    <lineage>
        <taxon>Bacteria</taxon>
        <taxon>Pseudomonadati</taxon>
        <taxon>Pseudomonadota</taxon>
        <taxon>Alphaproteobacteria</taxon>
        <taxon>Hyphomicrobiales</taxon>
        <taxon>Rhizobiaceae</taxon>
        <taxon>Rhizobium/Agrobacterium group</taxon>
        <taxon>Rhizobium</taxon>
    </lineage>
</organism>
<dbReference type="Proteomes" id="UP000183050">
    <property type="component" value="Plasmid unnamed6"/>
</dbReference>
<sequence>MKKTAVLGWSRAMTDIDIDTLDETELLALNERIVERLHLLHRQKTDQALQQIKIGSAVMFDAPDGRTITGIVIRRNRKTVTIHTDDERHWNVSPTLVRLTGRHALDEVASKDGRVVPFTKPGSR</sequence>
<name>A0A1L3ZP75_RHILE</name>
<keyword evidence="1" id="KW-0614">Plasmid</keyword>
<geneLocation type="plasmid" evidence="1 2">
    <name>unnamed6</name>
</geneLocation>
<dbReference type="EMBL" id="CP018234">
    <property type="protein sequence ID" value="API57418.1"/>
    <property type="molecule type" value="Genomic_DNA"/>
</dbReference>
<evidence type="ECO:0000313" key="2">
    <source>
        <dbReference type="Proteomes" id="UP000183050"/>
    </source>
</evidence>
<accession>A0A1L3ZP75</accession>
<evidence type="ECO:0000313" key="1">
    <source>
        <dbReference type="EMBL" id="API57418.1"/>
    </source>
</evidence>